<evidence type="ECO:0000313" key="2">
    <source>
        <dbReference type="Proteomes" id="UP000789920"/>
    </source>
</evidence>
<feature type="non-terminal residue" evidence="1">
    <location>
        <position position="53"/>
    </location>
</feature>
<feature type="non-terminal residue" evidence="1">
    <location>
        <position position="1"/>
    </location>
</feature>
<reference evidence="1" key="1">
    <citation type="submission" date="2021-06" db="EMBL/GenBank/DDBJ databases">
        <authorList>
            <person name="Kallberg Y."/>
            <person name="Tangrot J."/>
            <person name="Rosling A."/>
        </authorList>
    </citation>
    <scope>NUCLEOTIDE SEQUENCE</scope>
    <source>
        <strain evidence="1">MA461A</strain>
    </source>
</reference>
<organism evidence="1 2">
    <name type="scientific">Racocetra persica</name>
    <dbReference type="NCBI Taxonomy" id="160502"/>
    <lineage>
        <taxon>Eukaryota</taxon>
        <taxon>Fungi</taxon>
        <taxon>Fungi incertae sedis</taxon>
        <taxon>Mucoromycota</taxon>
        <taxon>Glomeromycotina</taxon>
        <taxon>Glomeromycetes</taxon>
        <taxon>Diversisporales</taxon>
        <taxon>Gigasporaceae</taxon>
        <taxon>Racocetra</taxon>
    </lineage>
</organism>
<gene>
    <name evidence="1" type="ORF">RPERSI_LOCUS32512</name>
</gene>
<accession>A0ACA9SMU4</accession>
<sequence>VALLEEGYGNISSCYNISRIKLCLININVTVLIIIISALLLSIMKMYDNNHMC</sequence>
<name>A0ACA9SMU4_9GLOM</name>
<proteinExistence type="predicted"/>
<dbReference type="EMBL" id="CAJVQC010135969">
    <property type="protein sequence ID" value="CAG8842865.1"/>
    <property type="molecule type" value="Genomic_DNA"/>
</dbReference>
<evidence type="ECO:0000313" key="1">
    <source>
        <dbReference type="EMBL" id="CAG8842865.1"/>
    </source>
</evidence>
<protein>
    <submittedName>
        <fullName evidence="1">20633_t:CDS:1</fullName>
    </submittedName>
</protein>
<comment type="caution">
    <text evidence="1">The sequence shown here is derived from an EMBL/GenBank/DDBJ whole genome shotgun (WGS) entry which is preliminary data.</text>
</comment>
<dbReference type="Proteomes" id="UP000789920">
    <property type="component" value="Unassembled WGS sequence"/>
</dbReference>
<keyword evidence="2" id="KW-1185">Reference proteome</keyword>